<evidence type="ECO:0000313" key="3">
    <source>
        <dbReference type="Proteomes" id="UP000501253"/>
    </source>
</evidence>
<dbReference type="KEGG" id="tmai:FVE67_04380"/>
<protein>
    <submittedName>
        <fullName evidence="2">Uncharacterized protein</fullName>
    </submittedName>
</protein>
<gene>
    <name evidence="2" type="ORF">FVE67_04380</name>
</gene>
<name>A0A6H1WSC9_9BACT</name>
<dbReference type="EMBL" id="CP042909">
    <property type="protein sequence ID" value="QJA06078.1"/>
    <property type="molecule type" value="Genomic_DNA"/>
</dbReference>
<feature type="transmembrane region" description="Helical" evidence="1">
    <location>
        <begin position="49"/>
        <end position="79"/>
    </location>
</feature>
<keyword evidence="3" id="KW-1185">Reference proteome</keyword>
<dbReference type="AlphaFoldDB" id="A0A6H1WSC9"/>
<keyword evidence="1" id="KW-0812">Transmembrane</keyword>
<feature type="transmembrane region" description="Helical" evidence="1">
    <location>
        <begin position="91"/>
        <end position="110"/>
    </location>
</feature>
<feature type="transmembrane region" description="Helical" evidence="1">
    <location>
        <begin position="21"/>
        <end position="43"/>
    </location>
</feature>
<keyword evidence="1" id="KW-0472">Membrane</keyword>
<evidence type="ECO:0000313" key="2">
    <source>
        <dbReference type="EMBL" id="QJA06078.1"/>
    </source>
</evidence>
<proteinExistence type="predicted"/>
<accession>A0A6H1WSC9</accession>
<dbReference type="Proteomes" id="UP000501253">
    <property type="component" value="Chromosome"/>
</dbReference>
<organism evidence="2 3">
    <name type="scientific">Thermosulfurimonas marina</name>
    <dbReference type="NCBI Taxonomy" id="2047767"/>
    <lineage>
        <taxon>Bacteria</taxon>
        <taxon>Pseudomonadati</taxon>
        <taxon>Thermodesulfobacteriota</taxon>
        <taxon>Thermodesulfobacteria</taxon>
        <taxon>Thermodesulfobacteriales</taxon>
        <taxon>Thermodesulfobacteriaceae</taxon>
        <taxon>Thermosulfurimonas</taxon>
    </lineage>
</organism>
<keyword evidence="1" id="KW-1133">Transmembrane helix</keyword>
<reference evidence="2 3" key="1">
    <citation type="submission" date="2019-08" db="EMBL/GenBank/DDBJ databases">
        <title>Complete genome sequence of Thermosulfurimonas marina SU872T, an anaerobic thermophilic chemolithoautotrophic bacterium isolated from a shallow marine hydrothermal vent.</title>
        <authorList>
            <person name="Allioux M."/>
            <person name="Jebbar M."/>
            <person name="Slobodkina G."/>
            <person name="Slobodkin A."/>
            <person name="Moalic Y."/>
            <person name="Frolova A."/>
            <person name="Shao Z."/>
            <person name="Alain K."/>
        </authorList>
    </citation>
    <scope>NUCLEOTIDE SEQUENCE [LARGE SCALE GENOMIC DNA]</scope>
    <source>
        <strain evidence="2 3">SU872</strain>
    </source>
</reference>
<evidence type="ECO:0000256" key="1">
    <source>
        <dbReference type="SAM" id="Phobius"/>
    </source>
</evidence>
<sequence length="372" mass="41714">MRIYRRKGRLKVFLAYHLFEIPLSLVVAALAGFLTTVAFLASFRGQGLGLAGVLLVPIFVLAVFPFFFLGLHLLALYLLRRRLPFGLGVQEAWRLCLVSLLILAPSVRILSVANTALKRTLFLSPDSPKLVQGSSLPLYSLGKFSCGFLPEDILRRYTILSIQGDPSSALRVTWRQWKDRGFFCLLPAFPEGKEAPKRLRVETQEEIPPLGTRPGPVFLFPLEPPRPLDISLVKAHWREGSSPALILSLRTDLPLSEVRVCFRFGENLSLRLAQEGPPRDLLFQAQLLGVRNWKGREYACYGPFFPDSGPGTFSLEFPLVQEDFQELKRRGTRDFGKGPVPAEILLEVQPDSGIFPGLRPLEKHLSFPLSLP</sequence>